<protein>
    <submittedName>
        <fullName evidence="13">Heat shock protein HtpX</fullName>
    </submittedName>
</protein>
<evidence type="ECO:0000256" key="4">
    <source>
        <dbReference type="ARBA" id="ARBA00022723"/>
    </source>
</evidence>
<evidence type="ECO:0000256" key="5">
    <source>
        <dbReference type="ARBA" id="ARBA00022801"/>
    </source>
</evidence>
<dbReference type="PANTHER" id="PTHR43221">
    <property type="entry name" value="PROTEASE HTPX"/>
    <property type="match status" value="1"/>
</dbReference>
<keyword evidence="14" id="KW-1185">Reference proteome</keyword>
<keyword evidence="8 10" id="KW-0482">Metalloprotease</keyword>
<dbReference type="OrthoDB" id="28389at2157"/>
<dbReference type="Gene3D" id="3.30.2010.10">
    <property type="entry name" value="Metalloproteases ('zincins'), catalytic domain"/>
    <property type="match status" value="1"/>
</dbReference>
<evidence type="ECO:0000256" key="6">
    <source>
        <dbReference type="ARBA" id="ARBA00022833"/>
    </source>
</evidence>
<feature type="transmembrane region" description="Helical" evidence="11">
    <location>
        <begin position="238"/>
        <end position="258"/>
    </location>
</feature>
<keyword evidence="7 11" id="KW-1133">Transmembrane helix</keyword>
<organism evidence="13 14">
    <name type="scientific">Halomicrobium zhouii</name>
    <dbReference type="NCBI Taxonomy" id="767519"/>
    <lineage>
        <taxon>Archaea</taxon>
        <taxon>Methanobacteriati</taxon>
        <taxon>Methanobacteriota</taxon>
        <taxon>Stenosarchaea group</taxon>
        <taxon>Halobacteria</taxon>
        <taxon>Halobacteriales</taxon>
        <taxon>Haloarculaceae</taxon>
        <taxon>Halomicrobium</taxon>
    </lineage>
</organism>
<keyword evidence="4" id="KW-0479">Metal-binding</keyword>
<evidence type="ECO:0000313" key="14">
    <source>
        <dbReference type="Proteomes" id="UP000199062"/>
    </source>
</evidence>
<keyword evidence="6 10" id="KW-0862">Zinc</keyword>
<dbReference type="GO" id="GO:0004222">
    <property type="term" value="F:metalloendopeptidase activity"/>
    <property type="evidence" value="ECO:0007669"/>
    <property type="project" value="InterPro"/>
</dbReference>
<dbReference type="EMBL" id="FOZK01000003">
    <property type="protein sequence ID" value="SFS08648.1"/>
    <property type="molecule type" value="Genomic_DNA"/>
</dbReference>
<evidence type="ECO:0000313" key="13">
    <source>
        <dbReference type="EMBL" id="SFS08648.1"/>
    </source>
</evidence>
<evidence type="ECO:0000259" key="12">
    <source>
        <dbReference type="Pfam" id="PF01435"/>
    </source>
</evidence>
<keyword evidence="2 10" id="KW-0645">Protease</keyword>
<keyword evidence="13" id="KW-0346">Stress response</keyword>
<proteinExistence type="inferred from homology"/>
<dbReference type="RefSeq" id="WP_089818032.1">
    <property type="nucleotide sequence ID" value="NZ_FOZK01000003.1"/>
</dbReference>
<keyword evidence="9 11" id="KW-0472">Membrane</keyword>
<evidence type="ECO:0000256" key="11">
    <source>
        <dbReference type="SAM" id="Phobius"/>
    </source>
</evidence>
<dbReference type="InterPro" id="IPR001915">
    <property type="entry name" value="Peptidase_M48"/>
</dbReference>
<name>A0A1I6LZ38_9EURY</name>
<evidence type="ECO:0000256" key="9">
    <source>
        <dbReference type="ARBA" id="ARBA00023136"/>
    </source>
</evidence>
<comment type="cofactor">
    <cofactor evidence="10">
        <name>Zn(2+)</name>
        <dbReference type="ChEBI" id="CHEBI:29105"/>
    </cofactor>
    <text evidence="10">Binds 1 zinc ion per subunit.</text>
</comment>
<dbReference type="STRING" id="767519.SAMN05216559_3478"/>
<dbReference type="InterPro" id="IPR050083">
    <property type="entry name" value="HtpX_protease"/>
</dbReference>
<feature type="transmembrane region" description="Helical" evidence="11">
    <location>
        <begin position="65"/>
        <end position="85"/>
    </location>
</feature>
<feature type="transmembrane region" description="Helical" evidence="11">
    <location>
        <begin position="12"/>
        <end position="45"/>
    </location>
</feature>
<evidence type="ECO:0000256" key="2">
    <source>
        <dbReference type="ARBA" id="ARBA00022670"/>
    </source>
</evidence>
<evidence type="ECO:0000256" key="7">
    <source>
        <dbReference type="ARBA" id="ARBA00022989"/>
    </source>
</evidence>
<dbReference type="Pfam" id="PF01435">
    <property type="entry name" value="Peptidase_M48"/>
    <property type="match status" value="1"/>
</dbReference>
<accession>A0A1I6LZ38</accession>
<dbReference type="AlphaFoldDB" id="A0A1I6LZ38"/>
<keyword evidence="3 11" id="KW-0812">Transmembrane</keyword>
<evidence type="ECO:0000256" key="3">
    <source>
        <dbReference type="ARBA" id="ARBA00022692"/>
    </source>
</evidence>
<dbReference type="GO" id="GO:0046872">
    <property type="term" value="F:metal ion binding"/>
    <property type="evidence" value="ECO:0007669"/>
    <property type="project" value="UniProtKB-KW"/>
</dbReference>
<evidence type="ECO:0000256" key="10">
    <source>
        <dbReference type="RuleBase" id="RU003983"/>
    </source>
</evidence>
<reference evidence="13 14" key="1">
    <citation type="submission" date="2016-10" db="EMBL/GenBank/DDBJ databases">
        <authorList>
            <person name="de Groot N.N."/>
        </authorList>
    </citation>
    <scope>NUCLEOTIDE SEQUENCE [LARGE SCALE GENOMIC DNA]</scope>
    <source>
        <strain evidence="13 14">CGMCC 1.10457</strain>
    </source>
</reference>
<dbReference type="PANTHER" id="PTHR43221:SF2">
    <property type="entry name" value="PROTEASE HTPX HOMOLOG"/>
    <property type="match status" value="1"/>
</dbReference>
<keyword evidence="1" id="KW-1003">Cell membrane</keyword>
<dbReference type="Proteomes" id="UP000199062">
    <property type="component" value="Unassembled WGS sequence"/>
</dbReference>
<gene>
    <name evidence="13" type="ORF">SAMN05216559_3478</name>
</gene>
<feature type="domain" description="Peptidase M48" evidence="12">
    <location>
        <begin position="109"/>
        <end position="367"/>
    </location>
</feature>
<comment type="similarity">
    <text evidence="10">Belongs to the peptidase M48 family.</text>
</comment>
<dbReference type="GO" id="GO:0006508">
    <property type="term" value="P:proteolysis"/>
    <property type="evidence" value="ECO:0007669"/>
    <property type="project" value="UniProtKB-KW"/>
</dbReference>
<evidence type="ECO:0000256" key="1">
    <source>
        <dbReference type="ARBA" id="ARBA00022475"/>
    </source>
</evidence>
<keyword evidence="5 10" id="KW-0378">Hydrolase</keyword>
<evidence type="ECO:0000256" key="8">
    <source>
        <dbReference type="ARBA" id="ARBA00023049"/>
    </source>
</evidence>
<sequence length="368" mass="39922">MALRHRSSLRRHLRLVALLAVLVAFDVVAVVAAYVLGHLFFAVMMATQFNPDLAAATLAMDVVPLDLFVLLGTPAVLVAQSVFGYRKTLRHVETIDASADDAPVDEARVAALEGRVTKLAHTASMSPPSVSVVPDETPNSFVVSRPGKRTLFVTTGLLDTFDDDVLDGDELDAILAHELAHLDNGDAFVMTAAAFLPTATRRVVRSFGTELGDGWLSARLRGEDAEWRWRDVVHGYNTLRNLLFVVVLVPVAGVIYFASSGCYRLLSRVREYGADAGGVAICGSPAALASALETLTGDRRPEADLRTATPGIRELCILPYAVGESTSPDDGDADRFDRIAARWDRFCERTLPSSHPEPDERIAALRDR</sequence>